<dbReference type="PANTHER" id="PTHR22911">
    <property type="entry name" value="ACYL-MALONYL CONDENSING ENZYME-RELATED"/>
    <property type="match status" value="1"/>
</dbReference>
<name>A0A7Z1MEM4_9VIBR</name>
<feature type="transmembrane region" description="Helical" evidence="5">
    <location>
        <begin position="229"/>
        <end position="249"/>
    </location>
</feature>
<feature type="domain" description="EamA" evidence="6">
    <location>
        <begin position="143"/>
        <end position="270"/>
    </location>
</feature>
<sequence length="287" mass="31709">MKGITLALISTALFTIVGVFVRQLSTDYDTFQILFFRQLIFMLLLLPAIRKNIGVLLKPNKISLHLLRILGAFTALYFGFISVSNIPFSDATALGFLQVLFVALIAHFVLVEQITSSRIFTIVVGFIGVMTVVRPTFASHNLYVLSGVIAALGASVAVVCVRKVAQSEPKITLMAYQALAIGLMTLIPTLYLWRTPTVEDFMLLLLVGIISSFAQYVGISAYKWVQANIIANVEYVKIIYSLIIGLVVFSEIPDLWSMIGALIILISALIPLIWSHYQTTKEDSPKC</sequence>
<comment type="caution">
    <text evidence="7">The sequence shown here is derived from an EMBL/GenBank/DDBJ whole genome shotgun (WGS) entry which is preliminary data.</text>
</comment>
<evidence type="ECO:0000256" key="3">
    <source>
        <dbReference type="ARBA" id="ARBA00022989"/>
    </source>
</evidence>
<feature type="transmembrane region" description="Helical" evidence="5">
    <location>
        <begin position="201"/>
        <end position="222"/>
    </location>
</feature>
<evidence type="ECO:0000256" key="2">
    <source>
        <dbReference type="ARBA" id="ARBA00022692"/>
    </source>
</evidence>
<evidence type="ECO:0000256" key="5">
    <source>
        <dbReference type="SAM" id="Phobius"/>
    </source>
</evidence>
<comment type="subcellular location">
    <subcellularLocation>
        <location evidence="1">Membrane</location>
        <topology evidence="1">Multi-pass membrane protein</topology>
    </subcellularLocation>
</comment>
<feature type="transmembrane region" description="Helical" evidence="5">
    <location>
        <begin position="143"/>
        <end position="161"/>
    </location>
</feature>
<dbReference type="InterPro" id="IPR000620">
    <property type="entry name" value="EamA_dom"/>
</dbReference>
<reference evidence="7" key="1">
    <citation type="submission" date="2016-07" db="EMBL/GenBank/DDBJ databases">
        <authorList>
            <person name="Kauffman K."/>
            <person name="Arevalo P."/>
            <person name="Polz M.F."/>
        </authorList>
    </citation>
    <scope>NUCLEOTIDE SEQUENCE</scope>
    <source>
        <strain evidence="7">10N.222.46.E12</strain>
    </source>
</reference>
<feature type="domain" description="EamA" evidence="6">
    <location>
        <begin position="1"/>
        <end position="133"/>
    </location>
</feature>
<feature type="transmembrane region" description="Helical" evidence="5">
    <location>
        <begin position="31"/>
        <end position="50"/>
    </location>
</feature>
<feature type="transmembrane region" description="Helical" evidence="5">
    <location>
        <begin position="118"/>
        <end position="137"/>
    </location>
</feature>
<protein>
    <recommendedName>
        <fullName evidence="6">EamA domain-containing protein</fullName>
    </recommendedName>
</protein>
<dbReference type="RefSeq" id="WP_016784300.1">
    <property type="nucleotide sequence ID" value="NZ_CAWNSP010000016.1"/>
</dbReference>
<evidence type="ECO:0000256" key="1">
    <source>
        <dbReference type="ARBA" id="ARBA00004141"/>
    </source>
</evidence>
<dbReference type="GO" id="GO:0016020">
    <property type="term" value="C:membrane"/>
    <property type="evidence" value="ECO:0007669"/>
    <property type="project" value="UniProtKB-SubCell"/>
</dbReference>
<keyword evidence="3 5" id="KW-1133">Transmembrane helix</keyword>
<dbReference type="PANTHER" id="PTHR22911:SF6">
    <property type="entry name" value="SOLUTE CARRIER FAMILY 35 MEMBER G1"/>
    <property type="match status" value="1"/>
</dbReference>
<evidence type="ECO:0000313" key="7">
    <source>
        <dbReference type="EMBL" id="PMP23932.1"/>
    </source>
</evidence>
<organism evidence="7">
    <name type="scientific">Vibrio cyclitrophicus</name>
    <dbReference type="NCBI Taxonomy" id="47951"/>
    <lineage>
        <taxon>Bacteria</taxon>
        <taxon>Pseudomonadati</taxon>
        <taxon>Pseudomonadota</taxon>
        <taxon>Gammaproteobacteria</taxon>
        <taxon>Vibrionales</taxon>
        <taxon>Vibrionaceae</taxon>
        <taxon>Vibrio</taxon>
    </lineage>
</organism>
<proteinExistence type="predicted"/>
<reference evidence="7" key="2">
    <citation type="journal article" date="2018" name="Nature">
        <title>A major lineage of non-tailed dsDNA viruses as unrecognized killers of marine bacteria.</title>
        <authorList>
            <person name="Kauffman K.M."/>
            <person name="Hussain F.A."/>
            <person name="Yang J."/>
            <person name="Arevalo P."/>
            <person name="Brown J.M."/>
            <person name="Chang W.K."/>
            <person name="VanInsberghe D."/>
            <person name="Elsherbini J."/>
            <person name="Sharma R.S."/>
            <person name="Cutler M.B."/>
            <person name="Kelly L."/>
            <person name="Polz M.F."/>
        </authorList>
    </citation>
    <scope>NUCLEOTIDE SEQUENCE</scope>
    <source>
        <strain evidence="7">10N.222.46.E12</strain>
    </source>
</reference>
<dbReference type="AlphaFoldDB" id="A0A7Z1MEM4"/>
<keyword evidence="4 5" id="KW-0472">Membrane</keyword>
<evidence type="ECO:0000256" key="4">
    <source>
        <dbReference type="ARBA" id="ARBA00023136"/>
    </source>
</evidence>
<feature type="transmembrane region" description="Helical" evidence="5">
    <location>
        <begin position="93"/>
        <end position="111"/>
    </location>
</feature>
<feature type="transmembrane region" description="Helical" evidence="5">
    <location>
        <begin position="62"/>
        <end position="81"/>
    </location>
</feature>
<dbReference type="InterPro" id="IPR037185">
    <property type="entry name" value="EmrE-like"/>
</dbReference>
<dbReference type="EMBL" id="MDBS01000067">
    <property type="protein sequence ID" value="PMP23932.1"/>
    <property type="molecule type" value="Genomic_DNA"/>
</dbReference>
<dbReference type="SUPFAM" id="SSF103481">
    <property type="entry name" value="Multidrug resistance efflux transporter EmrE"/>
    <property type="match status" value="2"/>
</dbReference>
<evidence type="ECO:0000259" key="6">
    <source>
        <dbReference type="Pfam" id="PF00892"/>
    </source>
</evidence>
<accession>A0A7Z1MEM4</accession>
<dbReference type="Pfam" id="PF00892">
    <property type="entry name" value="EamA"/>
    <property type="match status" value="2"/>
</dbReference>
<gene>
    <name evidence="7" type="ORF">BCS90_03675</name>
</gene>
<feature type="transmembrane region" description="Helical" evidence="5">
    <location>
        <begin position="255"/>
        <end position="274"/>
    </location>
</feature>
<feature type="transmembrane region" description="Helical" evidence="5">
    <location>
        <begin position="173"/>
        <end position="195"/>
    </location>
</feature>
<keyword evidence="2 5" id="KW-0812">Transmembrane</keyword>